<feature type="domain" description="DNA-binding transcriptional repressor CapW C-terminal dimerisation" evidence="1">
    <location>
        <begin position="208"/>
        <end position="276"/>
    </location>
</feature>
<evidence type="ECO:0000313" key="4">
    <source>
        <dbReference type="Proteomes" id="UP001596036"/>
    </source>
</evidence>
<gene>
    <name evidence="3" type="ORF">ACFPN1_12160</name>
</gene>
<keyword evidence="4" id="KW-1185">Reference proteome</keyword>
<organism evidence="3 4">
    <name type="scientific">Lysobacter yangpyeongensis</name>
    <dbReference type="NCBI Taxonomy" id="346182"/>
    <lineage>
        <taxon>Bacteria</taxon>
        <taxon>Pseudomonadati</taxon>
        <taxon>Pseudomonadota</taxon>
        <taxon>Gammaproteobacteria</taxon>
        <taxon>Lysobacterales</taxon>
        <taxon>Lysobacteraceae</taxon>
        <taxon>Lysobacter</taxon>
    </lineage>
</organism>
<proteinExistence type="predicted"/>
<dbReference type="Proteomes" id="UP001596036">
    <property type="component" value="Unassembled WGS sequence"/>
</dbReference>
<reference evidence="4" key="1">
    <citation type="journal article" date="2019" name="Int. J. Syst. Evol. Microbiol.">
        <title>The Global Catalogue of Microorganisms (GCM) 10K type strain sequencing project: providing services to taxonomists for standard genome sequencing and annotation.</title>
        <authorList>
            <consortium name="The Broad Institute Genomics Platform"/>
            <consortium name="The Broad Institute Genome Sequencing Center for Infectious Disease"/>
            <person name="Wu L."/>
            <person name="Ma J."/>
        </authorList>
    </citation>
    <scope>NUCLEOTIDE SEQUENCE [LARGE SCALE GENOMIC DNA]</scope>
    <source>
        <strain evidence="4">KACC 11407</strain>
    </source>
</reference>
<protein>
    <submittedName>
        <fullName evidence="3">WYL domain-containing protein</fullName>
    </submittedName>
</protein>
<evidence type="ECO:0000313" key="3">
    <source>
        <dbReference type="EMBL" id="MFC5570814.1"/>
    </source>
</evidence>
<accession>A0ABW0SQ10</accession>
<evidence type="ECO:0000259" key="1">
    <source>
        <dbReference type="Pfam" id="PF26107"/>
    </source>
</evidence>
<sequence>MARTPPNPDKSPESLRAIETLLLWEGMVTNERVRQVFDLHFTTVSRLLNKYSELNGQGVSYSNSVRGYLAGPDFKPLLTEGVVEEYLALITGDGADGIVHSTHLRLGELDRAVFAKLHRAAREGVGVKATHASMVHPEPTTKRFYPHALVEAGRRWHARVYLLPAGADNAQGEFRDLAISRLRSVVVQQEKRPPEADPSNDSAWQTKVDVRVVPHPKLSAAQKQVIRGEYFKGTAAQRIRVRAALLHYTLHDLRCATNPAKQFPPEYQLCVDEPEALMPWLMPDDDRQQSN</sequence>
<dbReference type="InterPro" id="IPR059019">
    <property type="entry name" value="WHD_CapW"/>
</dbReference>
<dbReference type="Pfam" id="PF26109">
    <property type="entry name" value="WHD_BrxR"/>
    <property type="match status" value="1"/>
</dbReference>
<dbReference type="EMBL" id="JBHSNM010000004">
    <property type="protein sequence ID" value="MFC5570814.1"/>
    <property type="molecule type" value="Genomic_DNA"/>
</dbReference>
<evidence type="ECO:0000259" key="2">
    <source>
        <dbReference type="Pfam" id="PF26109"/>
    </source>
</evidence>
<comment type="caution">
    <text evidence="3">The sequence shown here is derived from an EMBL/GenBank/DDBJ whole genome shotgun (WGS) entry which is preliminary data.</text>
</comment>
<feature type="domain" description="DNA-binding transcriptional repressor CapW winged helix-turn-helix" evidence="2">
    <location>
        <begin position="14"/>
        <end position="91"/>
    </location>
</feature>
<name>A0ABW0SQ10_9GAMM</name>
<dbReference type="Pfam" id="PF26107">
    <property type="entry name" value="BrxR_CTD"/>
    <property type="match status" value="1"/>
</dbReference>
<dbReference type="InterPro" id="IPR059020">
    <property type="entry name" value="CapW_CTD"/>
</dbReference>
<dbReference type="PROSITE" id="PS52050">
    <property type="entry name" value="WYL"/>
    <property type="match status" value="1"/>
</dbReference>